<evidence type="ECO:0008006" key="3">
    <source>
        <dbReference type="Google" id="ProtNLM"/>
    </source>
</evidence>
<dbReference type="InterPro" id="IPR027417">
    <property type="entry name" value="P-loop_NTPase"/>
</dbReference>
<gene>
    <name evidence="1" type="ORF">GCM10009802_16140</name>
</gene>
<dbReference type="SMART" id="SM00028">
    <property type="entry name" value="TPR"/>
    <property type="match status" value="3"/>
</dbReference>
<dbReference type="Gene3D" id="1.25.40.10">
    <property type="entry name" value="Tetratricopeptide repeat domain"/>
    <property type="match status" value="2"/>
</dbReference>
<dbReference type="PANTHER" id="PTHR47691">
    <property type="entry name" value="REGULATOR-RELATED"/>
    <property type="match status" value="1"/>
</dbReference>
<organism evidence="1 2">
    <name type="scientific">Streptomyces synnematoformans</name>
    <dbReference type="NCBI Taxonomy" id="415721"/>
    <lineage>
        <taxon>Bacteria</taxon>
        <taxon>Bacillati</taxon>
        <taxon>Actinomycetota</taxon>
        <taxon>Actinomycetes</taxon>
        <taxon>Kitasatosporales</taxon>
        <taxon>Streptomycetaceae</taxon>
        <taxon>Streptomyces</taxon>
    </lineage>
</organism>
<dbReference type="PANTHER" id="PTHR47691:SF3">
    <property type="entry name" value="HTH-TYPE TRANSCRIPTIONAL REGULATOR RV0890C-RELATED"/>
    <property type="match status" value="1"/>
</dbReference>
<comment type="caution">
    <text evidence="1">The sequence shown here is derived from an EMBL/GenBank/DDBJ whole genome shotgun (WGS) entry which is preliminary data.</text>
</comment>
<dbReference type="Gene3D" id="3.40.50.300">
    <property type="entry name" value="P-loop containing nucleotide triphosphate hydrolases"/>
    <property type="match status" value="1"/>
</dbReference>
<dbReference type="Proteomes" id="UP001500443">
    <property type="component" value="Unassembled WGS sequence"/>
</dbReference>
<evidence type="ECO:0000313" key="2">
    <source>
        <dbReference type="Proteomes" id="UP001500443"/>
    </source>
</evidence>
<dbReference type="SUPFAM" id="SSF48452">
    <property type="entry name" value="TPR-like"/>
    <property type="match status" value="1"/>
</dbReference>
<name>A0ABP5JC62_9ACTN</name>
<evidence type="ECO:0000313" key="1">
    <source>
        <dbReference type="EMBL" id="GAA2115934.1"/>
    </source>
</evidence>
<accession>A0ABP5JC62</accession>
<keyword evidence="2" id="KW-1185">Reference proteome</keyword>
<proteinExistence type="predicted"/>
<dbReference type="SUPFAM" id="SSF52540">
    <property type="entry name" value="P-loop containing nucleoside triphosphate hydrolases"/>
    <property type="match status" value="1"/>
</dbReference>
<protein>
    <recommendedName>
        <fullName evidence="3">Tetratricopeptide repeat protein</fullName>
    </recommendedName>
</protein>
<dbReference type="EMBL" id="BAAAPF010000029">
    <property type="protein sequence ID" value="GAA2115934.1"/>
    <property type="molecule type" value="Genomic_DNA"/>
</dbReference>
<dbReference type="Pfam" id="PF13424">
    <property type="entry name" value="TPR_12"/>
    <property type="match status" value="1"/>
</dbReference>
<dbReference type="InterPro" id="IPR019734">
    <property type="entry name" value="TPR_rpt"/>
</dbReference>
<dbReference type="InterPro" id="IPR011990">
    <property type="entry name" value="TPR-like_helical_dom_sf"/>
</dbReference>
<dbReference type="RefSeq" id="WP_344289107.1">
    <property type="nucleotide sequence ID" value="NZ_BAAAPF010000029.1"/>
</dbReference>
<reference evidence="2" key="1">
    <citation type="journal article" date="2019" name="Int. J. Syst. Evol. Microbiol.">
        <title>The Global Catalogue of Microorganisms (GCM) 10K type strain sequencing project: providing services to taxonomists for standard genome sequencing and annotation.</title>
        <authorList>
            <consortium name="The Broad Institute Genomics Platform"/>
            <consortium name="The Broad Institute Genome Sequencing Center for Infectious Disease"/>
            <person name="Wu L."/>
            <person name="Ma J."/>
        </authorList>
    </citation>
    <scope>NUCLEOTIDE SEQUENCE [LARGE SCALE GENOMIC DNA]</scope>
    <source>
        <strain evidence="2">JCM 15481</strain>
    </source>
</reference>
<sequence length="720" mass="76180">MTDPVSFAAISGAALGAVGMGMANEAGRSAWETAGALVRRITGRAVPAPRRAAELEHVAALLREGAERDPELARMWERFAATLPAGARPAGTPRLPAASRHFTDRRAALRLLDREADRRFDGRPRVALLYGPEGIGTSATALYFGGRRAEDFPDGQVHVDLHGWSSQSALTPAALAGRVLRELGLPEGDIPHAVDDRTARWRRLVADLRLLVVLDHAYSAAQVRPLLTSAPGVLTLVTARHPLPGLDAVPVALGPLASRDARRLLTHFAGPEAVAAAPEAAKDLLGRCAGSPYALRTAAPLLSAPLRSAHAAPGPGAPGAEPVTALTESAYRALDADAARLYRLLALRDWPHVDAGTAAWATRPDGDPDADPAPAAALLGVLTDRGLLEPAGPDRSDRYRFRPAVRRHAELLARQEDGPRACAESVARVVRGYADLAERAAHRALPQSWRVPAPAAPGPYADPAEALGTLVRETANLAEAVQAAVDAGDRAAAVRLARSLWPLQLKAGRHAEAVPALRAALRLTATAYDPGAAPALRDRAALRFQLAMSLTELGEHEEAEAGFRAAAEDERTAGHIRGHASVVEALGLLRLRQWAGREALAFFDEADALYGTIAPGDDGHADLPRARPLVVRHRGRALRVEGRFEEAIALLDTAVAAFQDIGDDYNRARALTDLAEAHELAGAPAAALPLIDEAIALLEAQTAAYPLAYARSVRARCVTP</sequence>